<sequence>MNKKIGLSFLGCTTLFTPFFTIACNLASQRNTIIVQLAQGEFWPLAFGLKPLTEYYNNNFKDQQDFVKVELQFKDKTRTDDEFKLIKKVKDYIITGDFNNLPNIVVGSQSGAYVLKQTNNLLDLSGSIIKKDLFSKKIANLHSTLAGQGEKTETLFNIPFDNSDLDSLNFNYQLLNKMFDLIKKNGGTINESANIVKSVEQAAKKANEGNKDYTKIPENSVWNWIKAKNKTVFKDIRNVDDSTFESIQSIRDLAKKFTQGLEIDNPMIATEIISGNVFSIDYFYDTFYKELDSRIDKDKVIFKLNSKNDVDYNLVTDSSVEKETKNLWDDYTINVKQRIEQETKKGAVSKKVVFQSIKYTDRDNDWGAHEIRRFQSAISLTPSVGSSQNKITNWVANPDDRKDAKSGDVAMKPQLLLSKSKGQKIFSEGGSSILPIDSKNSRLNQGTIKFLEWLYTGKNKLDQQNEEENWITLAKNSGYIMPLAKVVNDKKGLNKLEERYKNLQNKLNAQTDKTKSNEYITLNLLESAILSLKSILDFETNGEIIAKPTVQDDKTAEIRELLKNELQNSTKIDSPTTAMTSDELIKRIKKIVKQH</sequence>
<gene>
    <name evidence="3" type="ORF">MPUT9231_1300</name>
</gene>
<evidence type="ECO:0000256" key="2">
    <source>
        <dbReference type="SAM" id="SignalP"/>
    </source>
</evidence>
<accession>M9WGJ8</accession>
<feature type="signal peptide" evidence="2">
    <location>
        <begin position="1"/>
        <end position="23"/>
    </location>
</feature>
<dbReference type="eggNOG" id="ENOG5030MEJ">
    <property type="taxonomic scope" value="Bacteria"/>
</dbReference>
<dbReference type="NCBIfam" id="NF045826">
    <property type="entry name" value="lipo_P68"/>
    <property type="match status" value="1"/>
</dbReference>
<keyword evidence="4" id="KW-1185">Reference proteome</keyword>
<protein>
    <recommendedName>
        <fullName evidence="5">Lipoprotein</fullName>
    </recommendedName>
</protein>
<keyword evidence="1" id="KW-0175">Coiled coil</keyword>
<dbReference type="InterPro" id="IPR054825">
    <property type="entry name" value="P68-like"/>
</dbReference>
<dbReference type="RefSeq" id="WP_015587221.1">
    <property type="nucleotide sequence ID" value="NC_021083.1"/>
</dbReference>
<name>M9WGJ8_9MOLU</name>
<dbReference type="PROSITE" id="PS51257">
    <property type="entry name" value="PROKAR_LIPOPROTEIN"/>
    <property type="match status" value="1"/>
</dbReference>
<evidence type="ECO:0000313" key="4">
    <source>
        <dbReference type="Proteomes" id="UP000012984"/>
    </source>
</evidence>
<feature type="coiled-coil region" evidence="1">
    <location>
        <begin position="486"/>
        <end position="513"/>
    </location>
</feature>
<feature type="chain" id="PRO_5004103729" description="Lipoprotein" evidence="2">
    <location>
        <begin position="24"/>
        <end position="595"/>
    </location>
</feature>
<organism evidence="3 4">
    <name type="scientific">Mycoplasma putrefaciens Mput9231</name>
    <dbReference type="NCBI Taxonomy" id="1292033"/>
    <lineage>
        <taxon>Bacteria</taxon>
        <taxon>Bacillati</taxon>
        <taxon>Mycoplasmatota</taxon>
        <taxon>Mollicutes</taxon>
        <taxon>Mycoplasmataceae</taxon>
        <taxon>Mycoplasma</taxon>
    </lineage>
</organism>
<keyword evidence="2" id="KW-0732">Signal</keyword>
<evidence type="ECO:0008006" key="5">
    <source>
        <dbReference type="Google" id="ProtNLM"/>
    </source>
</evidence>
<dbReference type="HOGENOM" id="CLU_030256_0_0_14"/>
<dbReference type="PATRIC" id="fig|1292033.3.peg.117"/>
<dbReference type="OrthoDB" id="394917at2"/>
<proteinExistence type="predicted"/>
<dbReference type="Proteomes" id="UP000012984">
    <property type="component" value="Chromosome"/>
</dbReference>
<dbReference type="KEGG" id="mput:MPUT9231_1300"/>
<reference evidence="3 4" key="1">
    <citation type="journal article" date="2013" name="Genome Announc.">
        <title>Complete Genome Sequence of Mycoplasma putrefaciens Strain 9231, One of the Agents of Contagious Agalactia in Goats.</title>
        <authorList>
            <person name="Dupuy V."/>
            <person name="Sirand-Pugnet P."/>
            <person name="Baranowski E."/>
            <person name="Barre A."/>
            <person name="Breton M."/>
            <person name="Couture C."/>
            <person name="Dordet-Frisoni E."/>
            <person name="Gaurivaud P."/>
            <person name="Jacob D."/>
            <person name="Lemaitre C."/>
            <person name="Manso-Silvan L."/>
            <person name="Nikolski M."/>
            <person name="Nouvel L.X."/>
            <person name="Poumarat F."/>
            <person name="Tardy F."/>
            <person name="Thebault P."/>
            <person name="Theil S."/>
            <person name="Citti C."/>
            <person name="Blanchard A."/>
            <person name="Thiaucourt F."/>
        </authorList>
    </citation>
    <scope>NUCLEOTIDE SEQUENCE [LARGE SCALE GENOMIC DNA]</scope>
    <source>
        <strain evidence="3">Mput9231</strain>
    </source>
</reference>
<evidence type="ECO:0000313" key="3">
    <source>
        <dbReference type="EMBL" id="AGJ90570.1"/>
    </source>
</evidence>
<dbReference type="EMBL" id="CP004357">
    <property type="protein sequence ID" value="AGJ90570.1"/>
    <property type="molecule type" value="Genomic_DNA"/>
</dbReference>
<dbReference type="AlphaFoldDB" id="M9WGJ8"/>
<evidence type="ECO:0000256" key="1">
    <source>
        <dbReference type="SAM" id="Coils"/>
    </source>
</evidence>